<name>A0ABS3CUU6_9ALTE</name>
<dbReference type="InterPro" id="IPR054098">
    <property type="entry name" value="NGO1945-like_C"/>
</dbReference>
<comment type="caution">
    <text evidence="3">The sequence shown here is derived from an EMBL/GenBank/DDBJ whole genome shotgun (WGS) entry which is preliminary data.</text>
</comment>
<dbReference type="Pfam" id="PF22106">
    <property type="entry name" value="NGO1945_C"/>
    <property type="match status" value="1"/>
</dbReference>
<reference evidence="3 4" key="1">
    <citation type="submission" date="2021-03" db="EMBL/GenBank/DDBJ databases">
        <title>novel species isolated from a fishpond in China.</title>
        <authorList>
            <person name="Lu H."/>
            <person name="Cai Z."/>
        </authorList>
    </citation>
    <scope>NUCLEOTIDE SEQUENCE [LARGE SCALE GENOMIC DNA]</scope>
    <source>
        <strain evidence="3 4">Y57</strain>
    </source>
</reference>
<accession>A0ABS3CUU6</accession>
<dbReference type="InterPro" id="IPR044922">
    <property type="entry name" value="DUF2063_N_sf"/>
</dbReference>
<gene>
    <name evidence="3" type="ORF">J0A65_13565</name>
</gene>
<evidence type="ECO:0000313" key="4">
    <source>
        <dbReference type="Proteomes" id="UP000663992"/>
    </source>
</evidence>
<organism evidence="3 4">
    <name type="scientific">Bowmanella yangjiangensis</name>
    <dbReference type="NCBI Taxonomy" id="2811230"/>
    <lineage>
        <taxon>Bacteria</taxon>
        <taxon>Pseudomonadati</taxon>
        <taxon>Pseudomonadota</taxon>
        <taxon>Gammaproteobacteria</taxon>
        <taxon>Alteromonadales</taxon>
        <taxon>Alteromonadaceae</taxon>
        <taxon>Bowmanella</taxon>
    </lineage>
</organism>
<evidence type="ECO:0000313" key="3">
    <source>
        <dbReference type="EMBL" id="MBN7820898.1"/>
    </source>
</evidence>
<dbReference type="Pfam" id="PF09836">
    <property type="entry name" value="DUF2063"/>
    <property type="match status" value="1"/>
</dbReference>
<sequence length="242" mass="27409">MSHLSKQFAFANHIRDPETFPAPEDVEDRRMNIYRELFFNNVSGFVTNGFPVLCSLYDDSTWQQLCRAFLAKHACRSPYFVDISKEFVEFIANEYALQPSDPPFMAELAHYEWVELALSTAKGQSAGDWAGQPYSAVKLSELAWVLSYEYPVHQISTEFQPETPSGPHYYVVFRDKEDDVHFLNIDQVNAFVLSCVEDDAEEVSALIEKLQNAMPHLPADQVAAGCRQALDKFVGKGILVPT</sequence>
<protein>
    <submittedName>
        <fullName evidence="3">DNA-binding domain-containing protein</fullName>
    </submittedName>
</protein>
<proteinExistence type="predicted"/>
<feature type="domain" description="NGO1945-like C-terminal" evidence="2">
    <location>
        <begin position="140"/>
        <end position="233"/>
    </location>
</feature>
<keyword evidence="3" id="KW-0238">DNA-binding</keyword>
<dbReference type="InterPro" id="IPR018640">
    <property type="entry name" value="DUF2063"/>
</dbReference>
<dbReference type="Proteomes" id="UP000663992">
    <property type="component" value="Unassembled WGS sequence"/>
</dbReference>
<dbReference type="EMBL" id="JAFKCS010000013">
    <property type="protein sequence ID" value="MBN7820898.1"/>
    <property type="molecule type" value="Genomic_DNA"/>
</dbReference>
<dbReference type="Gene3D" id="1.10.150.690">
    <property type="entry name" value="DUF2063"/>
    <property type="match status" value="1"/>
</dbReference>
<evidence type="ECO:0000259" key="1">
    <source>
        <dbReference type="Pfam" id="PF09836"/>
    </source>
</evidence>
<dbReference type="GO" id="GO:0003677">
    <property type="term" value="F:DNA binding"/>
    <property type="evidence" value="ECO:0007669"/>
    <property type="project" value="UniProtKB-KW"/>
</dbReference>
<dbReference type="RefSeq" id="WP_206594726.1">
    <property type="nucleotide sequence ID" value="NZ_JAFKCS010000013.1"/>
</dbReference>
<dbReference type="Gene3D" id="3.90.930.50">
    <property type="match status" value="1"/>
</dbReference>
<evidence type="ECO:0000259" key="2">
    <source>
        <dbReference type="Pfam" id="PF22106"/>
    </source>
</evidence>
<keyword evidence="4" id="KW-1185">Reference proteome</keyword>
<feature type="domain" description="Putative DNA-binding" evidence="1">
    <location>
        <begin position="7"/>
        <end position="91"/>
    </location>
</feature>